<dbReference type="Pfam" id="PF16486">
    <property type="entry name" value="ArgoN"/>
    <property type="match status" value="1"/>
</dbReference>
<dbReference type="VEuPathDB" id="FungiDB:FOMG_16409"/>
<feature type="domain" description="Protein argonaute N-terminal" evidence="1">
    <location>
        <begin position="2"/>
        <end position="120"/>
    </location>
</feature>
<dbReference type="EMBL" id="FMJY01000001">
    <property type="protein sequence ID" value="SCO76791.1"/>
    <property type="molecule type" value="Genomic_DNA"/>
</dbReference>
<proteinExistence type="predicted"/>
<dbReference type="VEuPathDB" id="FungiDB:FOXG_16455"/>
<dbReference type="Proteomes" id="UP000219369">
    <property type="component" value="Unassembled WGS sequence"/>
</dbReference>
<accession>A0A2H3SKV1</accession>
<dbReference type="AlphaFoldDB" id="A0A2H3SKV1"/>
<evidence type="ECO:0000313" key="2">
    <source>
        <dbReference type="EMBL" id="SCO76791.1"/>
    </source>
</evidence>
<evidence type="ECO:0000259" key="1">
    <source>
        <dbReference type="Pfam" id="PF16486"/>
    </source>
</evidence>
<organism evidence="2 3">
    <name type="scientific">Fusarium oxysporum</name>
    <name type="common">Fusarium vascular wilt</name>
    <dbReference type="NCBI Taxonomy" id="5507"/>
    <lineage>
        <taxon>Eukaryota</taxon>
        <taxon>Fungi</taxon>
        <taxon>Dikarya</taxon>
        <taxon>Ascomycota</taxon>
        <taxon>Pezizomycotina</taxon>
        <taxon>Sordariomycetes</taxon>
        <taxon>Hypocreomycetidae</taxon>
        <taxon>Hypocreales</taxon>
        <taxon>Nectriaceae</taxon>
        <taxon>Fusarium</taxon>
        <taxon>Fusarium oxysporum species complex</taxon>
    </lineage>
</organism>
<reference evidence="3" key="1">
    <citation type="submission" date="2016-09" db="EMBL/GenBank/DDBJ databases">
        <authorList>
            <person name="Guldener U."/>
        </authorList>
    </citation>
    <scope>NUCLEOTIDE SEQUENCE [LARGE SCALE GENOMIC DNA]</scope>
    <source>
        <strain evidence="3">V64-1</strain>
    </source>
</reference>
<gene>
    <name evidence="2" type="ORF">FRV6_01003</name>
</gene>
<protein>
    <recommendedName>
        <fullName evidence="1">Protein argonaute N-terminal domain-containing protein</fullName>
    </recommendedName>
</protein>
<dbReference type="InterPro" id="IPR032474">
    <property type="entry name" value="Argonaute_N"/>
</dbReference>
<dbReference type="OrthoDB" id="10252740at2759"/>
<name>A0A2H3SKV1_FUSOX</name>
<sequence>MFYRYDISVSPAAVGRKLDQVVRLFLESEELTRFRSDVATDFKSTLMSRQKSPTDEMVVEIQYHSEDEDEPRQYAPRYEVHLLYMNTLRFPHLIEYLTSTNLSARFDDAQSIAQAFNIFLNHYSNLTGNLAPLSARSYPGHGAS</sequence>
<evidence type="ECO:0000313" key="3">
    <source>
        <dbReference type="Proteomes" id="UP000219369"/>
    </source>
</evidence>